<accession>W6QNL5</accession>
<reference evidence="1" key="1">
    <citation type="journal article" date="2014" name="Nat. Commun.">
        <title>Multiple recent horizontal transfers of a large genomic region in cheese making fungi.</title>
        <authorList>
            <person name="Cheeseman K."/>
            <person name="Ropars J."/>
            <person name="Renault P."/>
            <person name="Dupont J."/>
            <person name="Gouzy J."/>
            <person name="Branca A."/>
            <person name="Abraham A.L."/>
            <person name="Ceppi M."/>
            <person name="Conseiller E."/>
            <person name="Debuchy R."/>
            <person name="Malagnac F."/>
            <person name="Goarin A."/>
            <person name="Silar P."/>
            <person name="Lacoste S."/>
            <person name="Sallet E."/>
            <person name="Bensimon A."/>
            <person name="Giraud T."/>
            <person name="Brygoo Y."/>
        </authorList>
    </citation>
    <scope>NUCLEOTIDE SEQUENCE [LARGE SCALE GENOMIC DNA]</scope>
    <source>
        <strain evidence="1">FM164</strain>
    </source>
</reference>
<sequence>MRGKARDNPAVTPNIHDHRSYLLVNPCIFVGTYQIEAYSVNIHPFNSISCSHRFQIYLQWETDNA</sequence>
<protein>
    <submittedName>
        <fullName evidence="1">Uncharacterized protein</fullName>
    </submittedName>
</protein>
<gene>
    <name evidence="1" type="ORF">PROQFM164_S06g000508</name>
</gene>
<dbReference type="Proteomes" id="UP000030686">
    <property type="component" value="Unassembled WGS sequence"/>
</dbReference>
<name>W6QNL5_PENRF</name>
<dbReference type="EMBL" id="HG792020">
    <property type="protein sequence ID" value="CDM37546.1"/>
    <property type="molecule type" value="Genomic_DNA"/>
</dbReference>
<organism evidence="1 2">
    <name type="scientific">Penicillium roqueforti (strain FM164)</name>
    <dbReference type="NCBI Taxonomy" id="1365484"/>
    <lineage>
        <taxon>Eukaryota</taxon>
        <taxon>Fungi</taxon>
        <taxon>Dikarya</taxon>
        <taxon>Ascomycota</taxon>
        <taxon>Pezizomycotina</taxon>
        <taxon>Eurotiomycetes</taxon>
        <taxon>Eurotiomycetidae</taxon>
        <taxon>Eurotiales</taxon>
        <taxon>Aspergillaceae</taxon>
        <taxon>Penicillium</taxon>
    </lineage>
</organism>
<evidence type="ECO:0000313" key="1">
    <source>
        <dbReference type="EMBL" id="CDM37546.1"/>
    </source>
</evidence>
<dbReference type="AlphaFoldDB" id="W6QNL5"/>
<evidence type="ECO:0000313" key="2">
    <source>
        <dbReference type="Proteomes" id="UP000030686"/>
    </source>
</evidence>
<keyword evidence="2" id="KW-1185">Reference proteome</keyword>
<proteinExistence type="predicted"/>